<dbReference type="InterPro" id="IPR024775">
    <property type="entry name" value="DinB-like"/>
</dbReference>
<organism evidence="2 3">
    <name type="scientific">Chengkuizengella axinellae</name>
    <dbReference type="NCBI Taxonomy" id="3064388"/>
    <lineage>
        <taxon>Bacteria</taxon>
        <taxon>Bacillati</taxon>
        <taxon>Bacillota</taxon>
        <taxon>Bacilli</taxon>
        <taxon>Bacillales</taxon>
        <taxon>Paenibacillaceae</taxon>
        <taxon>Chengkuizengella</taxon>
    </lineage>
</organism>
<dbReference type="SUPFAM" id="SSF109854">
    <property type="entry name" value="DinB/YfiT-like putative metalloenzymes"/>
    <property type="match status" value="1"/>
</dbReference>
<dbReference type="InterPro" id="IPR034660">
    <property type="entry name" value="DinB/YfiT-like"/>
</dbReference>
<feature type="domain" description="DinB-like" evidence="1">
    <location>
        <begin position="16"/>
        <end position="142"/>
    </location>
</feature>
<comment type="caution">
    <text evidence="2">The sequence shown here is derived from an EMBL/GenBank/DDBJ whole genome shotgun (WGS) entry which is preliminary data.</text>
</comment>
<dbReference type="Pfam" id="PF12867">
    <property type="entry name" value="DinB_2"/>
    <property type="match status" value="1"/>
</dbReference>
<reference evidence="2 3" key="1">
    <citation type="submission" date="2023-08" db="EMBL/GenBank/DDBJ databases">
        <authorList>
            <person name="Park J.-S."/>
        </authorList>
    </citation>
    <scope>NUCLEOTIDE SEQUENCE [LARGE SCALE GENOMIC DNA]</scope>
    <source>
        <strain evidence="2 3">2205SS18-9</strain>
    </source>
</reference>
<dbReference type="Proteomes" id="UP001231941">
    <property type="component" value="Unassembled WGS sequence"/>
</dbReference>
<name>A0ABT9IU43_9BACL</name>
<evidence type="ECO:0000259" key="1">
    <source>
        <dbReference type="Pfam" id="PF12867"/>
    </source>
</evidence>
<keyword evidence="3" id="KW-1185">Reference proteome</keyword>
<accession>A0ABT9IU43</accession>
<proteinExistence type="predicted"/>
<gene>
    <name evidence="2" type="ORF">Q5Y73_01830</name>
</gene>
<dbReference type="EMBL" id="JAVAMP010000001">
    <property type="protein sequence ID" value="MDP5272838.1"/>
    <property type="molecule type" value="Genomic_DNA"/>
</dbReference>
<evidence type="ECO:0000313" key="2">
    <source>
        <dbReference type="EMBL" id="MDP5272838.1"/>
    </source>
</evidence>
<sequence>MNYIETIKQYYRFTDFVRSLNMLPDELWLEPIAMGKASIGEIIGHLLNWDTYIIGHTIPAVNNGGNMEFPDFDSFNQLGYELARKTYTKVELINMFVETRSKLCDLLLEMPFEDITRKLNPNSLLYLIEELNEHDEHHLSQIMNKLNHEKRMMG</sequence>
<protein>
    <submittedName>
        <fullName evidence="2">DinB family protein</fullName>
    </submittedName>
</protein>
<dbReference type="RefSeq" id="WP_305990141.1">
    <property type="nucleotide sequence ID" value="NZ_JAVAMP010000001.1"/>
</dbReference>
<evidence type="ECO:0000313" key="3">
    <source>
        <dbReference type="Proteomes" id="UP001231941"/>
    </source>
</evidence>
<dbReference type="Gene3D" id="1.20.120.450">
    <property type="entry name" value="dinb family like domain"/>
    <property type="match status" value="1"/>
</dbReference>